<reference evidence="1" key="1">
    <citation type="submission" date="2013-07" db="EMBL/GenBank/DDBJ databases">
        <title>Sub-species coevolution in mutualistic symbiosis.</title>
        <authorList>
            <person name="Murfin K."/>
            <person name="Klassen J."/>
            <person name="Lee M."/>
            <person name="Forst S."/>
            <person name="Stock P."/>
            <person name="Goodrich-Blair H."/>
        </authorList>
    </citation>
    <scope>NUCLEOTIDE SEQUENCE [LARGE SCALE GENOMIC DNA]</scope>
    <source>
        <strain evidence="1">Puntauvense</strain>
    </source>
</reference>
<gene>
    <name evidence="1" type="ORF">XBP1_1230003</name>
</gene>
<organism evidence="1">
    <name type="scientific">Xenorhabdus bovienii str. puntauvense</name>
    <dbReference type="NCBI Taxonomy" id="1398201"/>
    <lineage>
        <taxon>Bacteria</taxon>
        <taxon>Pseudomonadati</taxon>
        <taxon>Pseudomonadota</taxon>
        <taxon>Gammaproteobacteria</taxon>
        <taxon>Enterobacterales</taxon>
        <taxon>Morganellaceae</taxon>
        <taxon>Xenorhabdus</taxon>
    </lineage>
</organism>
<dbReference type="Proteomes" id="UP000028511">
    <property type="component" value="Unassembled WGS sequence"/>
</dbReference>
<dbReference type="RefSeq" id="WP_038214937.1">
    <property type="nucleotide sequence ID" value="NZ_CAWLWN010000113.1"/>
</dbReference>
<proteinExistence type="predicted"/>
<protein>
    <submittedName>
        <fullName evidence="1">Uncharacterized protein</fullName>
    </submittedName>
</protein>
<comment type="caution">
    <text evidence="1">The sequence shown here is derived from an EMBL/GenBank/DDBJ whole genome shotgun (WGS) entry which is preliminary data.</text>
</comment>
<name>A0A077NAT8_XENBV</name>
<evidence type="ECO:0000313" key="1">
    <source>
        <dbReference type="EMBL" id="CDG95362.1"/>
    </source>
</evidence>
<sequence length="117" mass="13690">MENTSLLARRRKSFVNAFFEHLRKKGKASSFKRKVNGIEYQIDLDDKVFTQALITLYENKVCKAARMNEQQIINYYAEYFNNYGNLTPAGKEFISFITELIAKQLHQKDLGNDKTKK</sequence>
<dbReference type="HOGENOM" id="CLU_170444_0_0_6"/>
<dbReference type="EMBL" id="CBSW010000028">
    <property type="protein sequence ID" value="CDG95362.1"/>
    <property type="molecule type" value="Genomic_DNA"/>
</dbReference>
<accession>A0A077NAT8</accession>
<dbReference type="AlphaFoldDB" id="A0A077NAT8"/>